<dbReference type="OrthoDB" id="445007at2759"/>
<dbReference type="InterPro" id="IPR008775">
    <property type="entry name" value="Phytyl_CoA_dOase-like"/>
</dbReference>
<reference evidence="1" key="2">
    <citation type="submission" date="2014-02" db="EMBL/GenBank/DDBJ databases">
        <title>Complete DNA sequence of /Kuraishia capsulata/ illustrates novel genomic features among budding yeasts (/Saccharomycotina/).</title>
        <authorList>
            <person name="Morales L."/>
            <person name="Noel B."/>
            <person name="Porcel B."/>
            <person name="Marcet-Houben M."/>
            <person name="Hullo M-F."/>
            <person name="Sacerdot C."/>
            <person name="Tekaia F."/>
            <person name="Leh-Louis V."/>
            <person name="Despons L."/>
            <person name="Khanna V."/>
            <person name="Aury J-M."/>
            <person name="Barbe V."/>
            <person name="Couloux A."/>
            <person name="Labadie K."/>
            <person name="Pelletier E."/>
            <person name="Souciet J-L."/>
            <person name="Boekhout T."/>
            <person name="Gabaldon T."/>
            <person name="Wincker P."/>
            <person name="Dujon B."/>
        </authorList>
    </citation>
    <scope>NUCLEOTIDE SEQUENCE</scope>
    <source>
        <strain evidence="1">CBS 1993</strain>
    </source>
</reference>
<dbReference type="RefSeq" id="XP_022461493.1">
    <property type="nucleotide sequence ID" value="XM_022606118.1"/>
</dbReference>
<gene>
    <name evidence="1" type="ORF">KUCA_T00005497001</name>
</gene>
<evidence type="ECO:0000313" key="1">
    <source>
        <dbReference type="EMBL" id="CDK29508.1"/>
    </source>
</evidence>
<proteinExistence type="predicted"/>
<dbReference type="Proteomes" id="UP000019384">
    <property type="component" value="Unassembled WGS sequence"/>
</dbReference>
<keyword evidence="2" id="KW-1185">Reference proteome</keyword>
<sequence length="351" mass="39342">MIVANERQAASKTRGKYVVFERDGLKYAKVLRNDYDMPVKVTKDDLTVSEPATAEKIIQKIEVFGGCIVKNYLSAEVTDAIYADAKPYLDQDTSWDGTFFPPETRRTAGMCVKSKICAEKFLTHELNVAVSNAFLGREDAVWSGDEIVEGYSPPQHNCTITFRIGPGAKDQVLHRDDGIHHNIHKHRDSYHYGDDSALGMVLGLTRTTRANGATRFVPGSHLWDHWRKPSKDEVVYAELDKGDCFFMLASCFHGGSANTTEDEYRTVTILFMTLGTLRQEENIMLGTPIEYFKSLPVETLKLLGLTPSEPFLGYIDFKDPLALLKPEEHAKENKDLRGTAYTGILVDSFTA</sequence>
<evidence type="ECO:0000313" key="2">
    <source>
        <dbReference type="Proteomes" id="UP000019384"/>
    </source>
</evidence>
<organism evidence="1 2">
    <name type="scientific">Kuraishia capsulata CBS 1993</name>
    <dbReference type="NCBI Taxonomy" id="1382522"/>
    <lineage>
        <taxon>Eukaryota</taxon>
        <taxon>Fungi</taxon>
        <taxon>Dikarya</taxon>
        <taxon>Ascomycota</taxon>
        <taxon>Saccharomycotina</taxon>
        <taxon>Pichiomycetes</taxon>
        <taxon>Pichiales</taxon>
        <taxon>Pichiaceae</taxon>
        <taxon>Kuraishia</taxon>
    </lineage>
</organism>
<dbReference type="EMBL" id="HG793131">
    <property type="protein sequence ID" value="CDK29508.1"/>
    <property type="molecule type" value="Genomic_DNA"/>
</dbReference>
<dbReference type="Gene3D" id="2.60.120.620">
    <property type="entry name" value="q2cbj1_9rhob like domain"/>
    <property type="match status" value="1"/>
</dbReference>
<reference evidence="1" key="1">
    <citation type="submission" date="2013-12" db="EMBL/GenBank/DDBJ databases">
        <authorList>
            <person name="Genoscope - CEA"/>
        </authorList>
    </citation>
    <scope>NUCLEOTIDE SEQUENCE</scope>
    <source>
        <strain evidence="1">CBS 1993</strain>
    </source>
</reference>
<dbReference type="HOGENOM" id="CLU_047725_0_1_1"/>
<dbReference type="STRING" id="1382522.W6MT29"/>
<dbReference type="AlphaFoldDB" id="W6MT29"/>
<protein>
    <submittedName>
        <fullName evidence="1">Uncharacterized protein</fullName>
    </submittedName>
</protein>
<dbReference type="Pfam" id="PF05721">
    <property type="entry name" value="PhyH"/>
    <property type="match status" value="1"/>
</dbReference>
<name>W6MT29_9ASCO</name>
<dbReference type="GeneID" id="34522881"/>
<accession>W6MT29</accession>
<dbReference type="SUPFAM" id="SSF51197">
    <property type="entry name" value="Clavaminate synthase-like"/>
    <property type="match status" value="1"/>
</dbReference>